<gene>
    <name evidence="1" type="ORF">F2P81_011061</name>
</gene>
<accession>A0A6A4SST5</accession>
<sequence>MSARTTDQHRTGDMNTDVPRTLHFKKLQREPNSCGPMIKQYLVAPVHTHTHREVPQLEPADDILFYKRQMKRFVLFYLVNSHLLCDVQRFSPTNVMMMMRFTSS</sequence>
<organism evidence="1 2">
    <name type="scientific">Scophthalmus maximus</name>
    <name type="common">Turbot</name>
    <name type="synonym">Psetta maxima</name>
    <dbReference type="NCBI Taxonomy" id="52904"/>
    <lineage>
        <taxon>Eukaryota</taxon>
        <taxon>Metazoa</taxon>
        <taxon>Chordata</taxon>
        <taxon>Craniata</taxon>
        <taxon>Vertebrata</taxon>
        <taxon>Euteleostomi</taxon>
        <taxon>Actinopterygii</taxon>
        <taxon>Neopterygii</taxon>
        <taxon>Teleostei</taxon>
        <taxon>Neoteleostei</taxon>
        <taxon>Acanthomorphata</taxon>
        <taxon>Carangaria</taxon>
        <taxon>Pleuronectiformes</taxon>
        <taxon>Pleuronectoidei</taxon>
        <taxon>Scophthalmidae</taxon>
        <taxon>Scophthalmus</taxon>
    </lineage>
</organism>
<evidence type="ECO:0000313" key="2">
    <source>
        <dbReference type="Proteomes" id="UP000438429"/>
    </source>
</evidence>
<evidence type="ECO:0000313" key="1">
    <source>
        <dbReference type="EMBL" id="KAF0035749.1"/>
    </source>
</evidence>
<proteinExistence type="predicted"/>
<dbReference type="Proteomes" id="UP000438429">
    <property type="component" value="Unassembled WGS sequence"/>
</dbReference>
<dbReference type="EMBL" id="VEVO01000010">
    <property type="protein sequence ID" value="KAF0035749.1"/>
    <property type="molecule type" value="Genomic_DNA"/>
</dbReference>
<name>A0A6A4SST5_SCOMX</name>
<reference evidence="1 2" key="1">
    <citation type="submission" date="2019-06" db="EMBL/GenBank/DDBJ databases">
        <title>Draft genomes of female and male turbot (Scophthalmus maximus).</title>
        <authorList>
            <person name="Xu H."/>
            <person name="Xu X.-W."/>
            <person name="Shao C."/>
            <person name="Chen S."/>
        </authorList>
    </citation>
    <scope>NUCLEOTIDE SEQUENCE [LARGE SCALE GENOMIC DNA]</scope>
    <source>
        <strain evidence="1">Ysfricsl-2016a</strain>
        <tissue evidence="1">Blood</tissue>
    </source>
</reference>
<comment type="caution">
    <text evidence="1">The sequence shown here is derived from an EMBL/GenBank/DDBJ whole genome shotgun (WGS) entry which is preliminary data.</text>
</comment>
<dbReference type="AlphaFoldDB" id="A0A6A4SST5"/>
<protein>
    <submittedName>
        <fullName evidence="1">Uncharacterized protein</fullName>
    </submittedName>
</protein>